<gene>
    <name evidence="2" type="ORF">A4U43_C05F22060</name>
</gene>
<dbReference type="Proteomes" id="UP000243459">
    <property type="component" value="Chromosome 5"/>
</dbReference>
<evidence type="ECO:0000313" key="2">
    <source>
        <dbReference type="EMBL" id="ONK69362.1"/>
    </source>
</evidence>
<dbReference type="EMBL" id="CM007385">
    <property type="protein sequence ID" value="ONK69362.1"/>
    <property type="molecule type" value="Genomic_DNA"/>
</dbReference>
<feature type="region of interest" description="Disordered" evidence="1">
    <location>
        <begin position="93"/>
        <end position="120"/>
    </location>
</feature>
<reference evidence="3" key="1">
    <citation type="journal article" date="2017" name="Nat. Commun.">
        <title>The asparagus genome sheds light on the origin and evolution of a young Y chromosome.</title>
        <authorList>
            <person name="Harkess A."/>
            <person name="Zhou J."/>
            <person name="Xu C."/>
            <person name="Bowers J.E."/>
            <person name="Van der Hulst R."/>
            <person name="Ayyampalayam S."/>
            <person name="Mercati F."/>
            <person name="Riccardi P."/>
            <person name="McKain M.R."/>
            <person name="Kakrana A."/>
            <person name="Tang H."/>
            <person name="Ray J."/>
            <person name="Groenendijk J."/>
            <person name="Arikit S."/>
            <person name="Mathioni S.M."/>
            <person name="Nakano M."/>
            <person name="Shan H."/>
            <person name="Telgmann-Rauber A."/>
            <person name="Kanno A."/>
            <person name="Yue Z."/>
            <person name="Chen H."/>
            <person name="Li W."/>
            <person name="Chen Y."/>
            <person name="Xu X."/>
            <person name="Zhang Y."/>
            <person name="Luo S."/>
            <person name="Chen H."/>
            <person name="Gao J."/>
            <person name="Mao Z."/>
            <person name="Pires J.C."/>
            <person name="Luo M."/>
            <person name="Kudrna D."/>
            <person name="Wing R.A."/>
            <person name="Meyers B.C."/>
            <person name="Yi K."/>
            <person name="Kong H."/>
            <person name="Lavrijsen P."/>
            <person name="Sunseri F."/>
            <person name="Falavigna A."/>
            <person name="Ye Y."/>
            <person name="Leebens-Mack J.H."/>
            <person name="Chen G."/>
        </authorList>
    </citation>
    <scope>NUCLEOTIDE SEQUENCE [LARGE SCALE GENOMIC DNA]</scope>
    <source>
        <strain evidence="3">cv. DH0086</strain>
    </source>
</reference>
<proteinExistence type="predicted"/>
<keyword evidence="3" id="KW-1185">Reference proteome</keyword>
<accession>A0A5P1ETQ0</accession>
<organism evidence="2 3">
    <name type="scientific">Asparagus officinalis</name>
    <name type="common">Garden asparagus</name>
    <dbReference type="NCBI Taxonomy" id="4686"/>
    <lineage>
        <taxon>Eukaryota</taxon>
        <taxon>Viridiplantae</taxon>
        <taxon>Streptophyta</taxon>
        <taxon>Embryophyta</taxon>
        <taxon>Tracheophyta</taxon>
        <taxon>Spermatophyta</taxon>
        <taxon>Magnoliopsida</taxon>
        <taxon>Liliopsida</taxon>
        <taxon>Asparagales</taxon>
        <taxon>Asparagaceae</taxon>
        <taxon>Asparagoideae</taxon>
        <taxon>Asparagus</taxon>
    </lineage>
</organism>
<name>A0A5P1ETQ0_ASPOF</name>
<feature type="compositionally biased region" description="Low complexity" evidence="1">
    <location>
        <begin position="24"/>
        <end position="46"/>
    </location>
</feature>
<dbReference type="Gramene" id="ONK69362">
    <property type="protein sequence ID" value="ONK69362"/>
    <property type="gene ID" value="A4U43_C05F22060"/>
</dbReference>
<sequence length="217" mass="22927">MLGPIAGPLSGPAEAENPDSYAMPPDTAASPDIASPPASDAGATADSPPPPPPPPPQSPPTDTSNAMKTGPIKFIFRGVVMAWIGTRITAPKPELNPHYLLGSKPQRVDPTSAPRRRRRSRRLGGIRNQRLADLNDGNVIRDLPDALHVRRADLGPVGRERHVSAAVVRALTLTNPAMPEPGRRLEHGGDQSVCAGDLVELLGAEVVDDDVEGEEVL</sequence>
<dbReference type="AlphaFoldDB" id="A0A5P1ETQ0"/>
<evidence type="ECO:0000313" key="3">
    <source>
        <dbReference type="Proteomes" id="UP000243459"/>
    </source>
</evidence>
<protein>
    <submittedName>
        <fullName evidence="2">Uncharacterized protein</fullName>
    </submittedName>
</protein>
<feature type="region of interest" description="Disordered" evidence="1">
    <location>
        <begin position="1"/>
        <end position="68"/>
    </location>
</feature>
<feature type="compositionally biased region" description="Pro residues" evidence="1">
    <location>
        <begin position="47"/>
        <end position="59"/>
    </location>
</feature>
<evidence type="ECO:0000256" key="1">
    <source>
        <dbReference type="SAM" id="MobiDB-lite"/>
    </source>
</evidence>